<accession>A0A060QJL9</accession>
<reference evidence="1 2" key="2">
    <citation type="journal article" date="2014" name="PLoS ONE">
        <title>Evolution of mitochondria reconstructed from the energy metabolism of living bacteria.</title>
        <authorList>
            <person name="Degli Esposti M."/>
            <person name="Chouaia B."/>
            <person name="Comandatore F."/>
            <person name="Crotti E."/>
            <person name="Sassera D."/>
            <person name="Lievens P.M."/>
            <person name="Daffonchio D."/>
            <person name="Bandi C."/>
        </authorList>
    </citation>
    <scope>NUCLEOTIDE SEQUENCE [LARGE SCALE GENOMIC DNA]</scope>
    <source>
        <strain evidence="1 2">SF2.1</strain>
    </source>
</reference>
<sequence length="283" mass="29758">MKVSPLRRGAFRASIIILGSVLASGAQSLGAPVLGGMALVAESSGRGQVALQKSDAGLLASPARPDTDRARDALRKPLDLLALVPLPKGAAVADLMPGSGYFTRLLSLEIGASGHVFAVIPAEMAARHPQLSQTAQAIATNPAFSNVSVVVTPIVDFHVSQPLDLVWTSQNYHDVYGGMGPETALRMDQAIFLALKPGGYYVVIDHVALAGTGIVAPTTLHRIDPALITKQVETAGFRLVSSSPVLRNPTDDHTLPVFDKNIRGHTDQVTLIFQKPSPKGDGN</sequence>
<dbReference type="AlphaFoldDB" id="A0A060QJL9"/>
<evidence type="ECO:0000313" key="1">
    <source>
        <dbReference type="EMBL" id="CDG38987.1"/>
    </source>
</evidence>
<organism evidence="1 2">
    <name type="scientific">Asaia bogorensis</name>
    <dbReference type="NCBI Taxonomy" id="91915"/>
    <lineage>
        <taxon>Bacteria</taxon>
        <taxon>Pseudomonadati</taxon>
        <taxon>Pseudomonadota</taxon>
        <taxon>Alphaproteobacteria</taxon>
        <taxon>Acetobacterales</taxon>
        <taxon>Acetobacteraceae</taxon>
        <taxon>Asaia</taxon>
    </lineage>
</organism>
<evidence type="ECO:0000313" key="2">
    <source>
        <dbReference type="Proteomes" id="UP000027583"/>
    </source>
</evidence>
<comment type="caution">
    <text evidence="1">The sequence shown here is derived from an EMBL/GenBank/DDBJ whole genome shotgun (WGS) entry which is preliminary data.</text>
</comment>
<dbReference type="Proteomes" id="UP000027583">
    <property type="component" value="Unassembled WGS sequence"/>
</dbReference>
<dbReference type="RefSeq" id="WP_023979139.1">
    <property type="nucleotide sequence ID" value="NZ_CBLX010000007.1"/>
</dbReference>
<name>A0A060QJL9_9PROT</name>
<dbReference type="SUPFAM" id="SSF53335">
    <property type="entry name" value="S-adenosyl-L-methionine-dependent methyltransferases"/>
    <property type="match status" value="1"/>
</dbReference>
<dbReference type="InterPro" id="IPR029063">
    <property type="entry name" value="SAM-dependent_MTases_sf"/>
</dbReference>
<reference evidence="1 2" key="1">
    <citation type="journal article" date="2014" name="Genome Biol. Evol.">
        <title>Acetic acid bacteria genomes reveal functional traits for adaptation to life in insect guts.</title>
        <authorList>
            <person name="Chouaia B."/>
            <person name="Gaiarsa S."/>
            <person name="Crotti E."/>
            <person name="Comandatore F."/>
            <person name="Degli Esposti M."/>
            <person name="Ricci I."/>
            <person name="Alma A."/>
            <person name="Favia G."/>
            <person name="Bandi C."/>
            <person name="Daffonchio D."/>
        </authorList>
    </citation>
    <scope>NUCLEOTIDE SEQUENCE [LARGE SCALE GENOMIC DNA]</scope>
    <source>
        <strain evidence="1 2">SF2.1</strain>
    </source>
</reference>
<gene>
    <name evidence="1" type="ORF">ASAP_0942</name>
</gene>
<evidence type="ECO:0008006" key="3">
    <source>
        <dbReference type="Google" id="ProtNLM"/>
    </source>
</evidence>
<dbReference type="eggNOG" id="COG4798">
    <property type="taxonomic scope" value="Bacteria"/>
</dbReference>
<dbReference type="EMBL" id="CBLX010000007">
    <property type="protein sequence ID" value="CDG38987.1"/>
    <property type="molecule type" value="Genomic_DNA"/>
</dbReference>
<protein>
    <recommendedName>
        <fullName evidence="3">Methyltransferase</fullName>
    </recommendedName>
</protein>
<proteinExistence type="predicted"/>
<dbReference type="Gene3D" id="3.40.50.150">
    <property type="entry name" value="Vaccinia Virus protein VP39"/>
    <property type="match status" value="1"/>
</dbReference>